<dbReference type="PROSITE" id="PS51194">
    <property type="entry name" value="HELICASE_CTER"/>
    <property type="match status" value="1"/>
</dbReference>
<keyword evidence="10 12" id="KW-0694">RNA-binding</keyword>
<accession>A0ABQ7XY30</accession>
<comment type="cofactor">
    <cofactor evidence="1">
        <name>Mg(2+)</name>
        <dbReference type="ChEBI" id="CHEBI:18420"/>
    </cofactor>
</comment>
<dbReference type="SMART" id="SM00487">
    <property type="entry name" value="DEXDc"/>
    <property type="match status" value="1"/>
</dbReference>
<keyword evidence="2" id="KW-0540">Nuclease</keyword>
<evidence type="ECO:0000259" key="15">
    <source>
        <dbReference type="PROSITE" id="PS50821"/>
    </source>
</evidence>
<sequence>MCERAVDLSLTQREKKRKRNNFVGEAKLWEKSKKQVSRLNSHCHTLSSFFPSSTMPDREIGDDASDTNLSSSFASSSSSFSSYYSAAGASTDDHAAKMEKDPRKIARRYQLELCEKAVEENVIVYLGTGCGKTHIAVMVIYELGPLILSPRKSVCIFLAPTVALVEQQALVIAKSINFKVATHCGGNRTVTTHSDWEREVSENEVLVMTPQILLHNLQHCFIRMEWISLLILDECHHAQEQSNHPYAQILKVFYKTEGVKGPRIFGMTASPVVGKGSFQSENLSKSINSLENLLNAKVYSVESNVQLDGFVSSPIVKVYYYQTGGSEASQSTNIYEKYENMLEDIKQGCLASLKQQIDTHQTQVLLNMKKLLKRTHDNLIYSLVNLGLWGAIQAARIQLNSDRNVHQEPLEENNKSKICITYLSLAAEVLSSKVAKDENASELISLPALKEPFFSRKLLQLIKILSAFRLVLGRGDRVLEYFCADYSKEMNELSLALLIVIVHWIEPHMKCIIFVNRIVTARTLSCILNSLKLLESWKSDFLVGLSSGVKSMSRKSMKTILERFQSKELNLLVATKVGEEGLDIQTCCLVIRFDLPETVTSFIQSRGRARMPKSEYAFLVDRGNEKEMDLIGNFKVNEDRMNLEITSRTSEETCPRLDDEVYRVHETGACISGGSSISLLYKYCSRLPHDEFFQPKPEFQFKPVDEFGGTICRITLPANAPISEIVSSLLPSIEAAKRNACLKAVYKLHSLGVLNNFLLPDSNEETEDELSDEEFDSDKVEGETCSRGELYEMIVPDLFKQKWDPSKSCVNLQSYYIRFVPHPADRIYKKFGLFMKSPLPIEAETMDFDLHLAHQRSVSVKIFPKGDANFDNDEIRLAERFQEVALKIIFERRELITEFVPLGLQDSFRTSKSTFYLLLPINLDDSESVLSVDWANIRSCLSSPIFKAPSGLVEDMDPPAGSHLKLANGCWSIDDVKNSVVFATHKKQFYFVTDICHGRNGFSAIRKSITETHLESIYNSYGVKLKHPLQPLLRLKPLSYVRNLLHNRKRENLEPNELEEYFIEIPPELSQLKIKGLSKDIGSSLSLLPSVMHRMENLLVAIELKHMLSASIPEIAEVSGHRVLEALTTEKCQERFSLERLEVLGDAFLKFAVSRHLFLHHDRLDEGELTRRRSNAVNNSNLFRLATRRNLQVYIRDQAFDPTQFFALGHPCRVTCDEAAMKEVHSLDKVPGLLESNTGEIRCSKGHHWLHKKTIADVVEALVGAFLVDSGFKGAIEFLKWIGINVDFESLQVRDACVASKRYMPLTTCFDLAALESLLGYKFLHKGLLLQAFIHPSYNRHGGGCYQRLEFLGDAVLDYLMTSYFFSVFPKLKPGQLTDLRSLSVNNKALANVAVSFSLQRFLFCDSTYLHDAIKDYTNFVTASPLASGPSEGPKCPKVLGDLIESFLGALFLDCGFDLNHVWRIMLSFLDPVKNLSNLQLSPVKELLEYCQSYKWDQEISATKKDGAFSVELKVTKKGSCLTASATGRNKKESTKKAAQLMLTNLKAHGHIKTSNPLEDVLKNSIRNEAKLIGYDEEPIDVVDLDGLDVENVNIQDSFEEDPVTESKTSETSSSYIIRRVLTNAPPSEKEESLPQKTIKEAGGSIIKTAKSLLRETCVANCWKTPEFVCCEEGPAHLKTFSYKVILEVVDAPNMTLECYGETKPTKKSASEQAAQAALWCLDHAGFLRR</sequence>
<dbReference type="HAMAP" id="MF_00104">
    <property type="entry name" value="RNase_III"/>
    <property type="match status" value="1"/>
</dbReference>
<evidence type="ECO:0000256" key="1">
    <source>
        <dbReference type="ARBA" id="ARBA00001946"/>
    </source>
</evidence>
<evidence type="ECO:0000313" key="20">
    <source>
        <dbReference type="Proteomes" id="UP000824890"/>
    </source>
</evidence>
<protein>
    <recommendedName>
        <fullName evidence="21">Dicer-like protein 4</fullName>
    </recommendedName>
</protein>
<keyword evidence="6" id="KW-0378">Hydrolase</keyword>
<feature type="domain" description="PAZ" evidence="15">
    <location>
        <begin position="959"/>
        <end position="1074"/>
    </location>
</feature>
<comment type="similarity">
    <text evidence="11 12">Belongs to the helicase family. Dicer subfamily.</text>
</comment>
<feature type="domain" description="DRBM" evidence="13">
    <location>
        <begin position="1482"/>
        <end position="1548"/>
    </location>
</feature>
<dbReference type="InterPro" id="IPR036389">
    <property type="entry name" value="RNase_III_sf"/>
</dbReference>
<organism evidence="19 20">
    <name type="scientific">Brassica napus</name>
    <name type="common">Rape</name>
    <dbReference type="NCBI Taxonomy" id="3708"/>
    <lineage>
        <taxon>Eukaryota</taxon>
        <taxon>Viridiplantae</taxon>
        <taxon>Streptophyta</taxon>
        <taxon>Embryophyta</taxon>
        <taxon>Tracheophyta</taxon>
        <taxon>Spermatophyta</taxon>
        <taxon>Magnoliopsida</taxon>
        <taxon>eudicotyledons</taxon>
        <taxon>Gunneridae</taxon>
        <taxon>Pentapetalae</taxon>
        <taxon>rosids</taxon>
        <taxon>malvids</taxon>
        <taxon>Brassicales</taxon>
        <taxon>Brassicaceae</taxon>
        <taxon>Brassiceae</taxon>
        <taxon>Brassica</taxon>
    </lineage>
</organism>
<keyword evidence="5" id="KW-0255">Endonuclease</keyword>
<evidence type="ECO:0000259" key="18">
    <source>
        <dbReference type="PROSITE" id="PS51327"/>
    </source>
</evidence>
<dbReference type="InterPro" id="IPR011545">
    <property type="entry name" value="DEAD/DEAH_box_helicase_dom"/>
</dbReference>
<feature type="domain" description="Helicase C-terminal" evidence="17">
    <location>
        <begin position="497"/>
        <end position="649"/>
    </location>
</feature>
<dbReference type="Pfam" id="PF00035">
    <property type="entry name" value="dsrm"/>
    <property type="match status" value="1"/>
</dbReference>
<dbReference type="PROSITE" id="PS51192">
    <property type="entry name" value="HELICASE_ATP_BIND_1"/>
    <property type="match status" value="1"/>
</dbReference>
<dbReference type="SUPFAM" id="SSF54768">
    <property type="entry name" value="dsRNA-binding domain-like"/>
    <property type="match status" value="2"/>
</dbReference>
<reference evidence="19 20" key="1">
    <citation type="submission" date="2021-05" db="EMBL/GenBank/DDBJ databases">
        <title>Genome Assembly of Synthetic Allotetraploid Brassica napus Reveals Homoeologous Exchanges between Subgenomes.</title>
        <authorList>
            <person name="Davis J.T."/>
        </authorList>
    </citation>
    <scope>NUCLEOTIDE SEQUENCE [LARGE SCALE GENOMIC DNA]</scope>
    <source>
        <strain evidence="20">cv. Da-Ae</strain>
        <tissue evidence="19">Seedling</tissue>
    </source>
</reference>
<dbReference type="InterPro" id="IPR000999">
    <property type="entry name" value="RNase_III_dom"/>
</dbReference>
<proteinExistence type="inferred from homology"/>
<feature type="domain" description="Dicer dsRNA-binding fold" evidence="18">
    <location>
        <begin position="676"/>
        <end position="768"/>
    </location>
</feature>
<dbReference type="Pfam" id="PF00271">
    <property type="entry name" value="Helicase_C"/>
    <property type="match status" value="1"/>
</dbReference>
<dbReference type="InterPro" id="IPR001650">
    <property type="entry name" value="Helicase_C-like"/>
</dbReference>
<dbReference type="SUPFAM" id="SSF69065">
    <property type="entry name" value="RNase III domain-like"/>
    <property type="match status" value="2"/>
</dbReference>
<comment type="caution">
    <text evidence="19">The sequence shown here is derived from an EMBL/GenBank/DDBJ whole genome shotgun (WGS) entry which is preliminary data.</text>
</comment>
<evidence type="ECO:0000256" key="3">
    <source>
        <dbReference type="ARBA" id="ARBA00022723"/>
    </source>
</evidence>
<evidence type="ECO:0000313" key="19">
    <source>
        <dbReference type="EMBL" id="KAH0860354.1"/>
    </source>
</evidence>
<keyword evidence="3" id="KW-0479">Metal-binding</keyword>
<evidence type="ECO:0000256" key="5">
    <source>
        <dbReference type="ARBA" id="ARBA00022759"/>
    </source>
</evidence>
<dbReference type="PROSITE" id="PS50821">
    <property type="entry name" value="PAZ"/>
    <property type="match status" value="1"/>
</dbReference>
<dbReference type="Pfam" id="PF14709">
    <property type="entry name" value="DND1_DSRM"/>
    <property type="match status" value="1"/>
</dbReference>
<dbReference type="InterPro" id="IPR038248">
    <property type="entry name" value="Dicer_dimer_sf"/>
</dbReference>
<evidence type="ECO:0000256" key="8">
    <source>
        <dbReference type="ARBA" id="ARBA00022840"/>
    </source>
</evidence>
<evidence type="ECO:0000256" key="2">
    <source>
        <dbReference type="ARBA" id="ARBA00022722"/>
    </source>
</evidence>
<dbReference type="PROSITE" id="PS51327">
    <property type="entry name" value="DICER_DSRBF"/>
    <property type="match status" value="1"/>
</dbReference>
<dbReference type="Gene3D" id="1.10.1520.10">
    <property type="entry name" value="Ribonuclease III domain"/>
    <property type="match status" value="2"/>
</dbReference>
<dbReference type="CDD" id="cd18034">
    <property type="entry name" value="DEXHc_dicer"/>
    <property type="match status" value="1"/>
</dbReference>
<evidence type="ECO:0000259" key="14">
    <source>
        <dbReference type="PROSITE" id="PS50142"/>
    </source>
</evidence>
<keyword evidence="20" id="KW-1185">Reference proteome</keyword>
<dbReference type="PANTHER" id="PTHR14950">
    <property type="entry name" value="DICER-RELATED"/>
    <property type="match status" value="1"/>
</dbReference>
<evidence type="ECO:0000256" key="12">
    <source>
        <dbReference type="PROSITE-ProRule" id="PRU00657"/>
    </source>
</evidence>
<evidence type="ECO:0008006" key="21">
    <source>
        <dbReference type="Google" id="ProtNLM"/>
    </source>
</evidence>
<dbReference type="InterPro" id="IPR027417">
    <property type="entry name" value="P-loop_NTPase"/>
</dbReference>
<dbReference type="PROSITE" id="PS50142">
    <property type="entry name" value="RNASE_3_2"/>
    <property type="match status" value="2"/>
</dbReference>
<evidence type="ECO:0000256" key="10">
    <source>
        <dbReference type="ARBA" id="ARBA00022884"/>
    </source>
</evidence>
<dbReference type="EMBL" id="JAGKQM010000019">
    <property type="protein sequence ID" value="KAH0860354.1"/>
    <property type="molecule type" value="Genomic_DNA"/>
</dbReference>
<evidence type="ECO:0000256" key="4">
    <source>
        <dbReference type="ARBA" id="ARBA00022741"/>
    </source>
</evidence>
<feature type="domain" description="RNase III" evidence="14">
    <location>
        <begin position="1125"/>
        <end position="1271"/>
    </location>
</feature>
<dbReference type="SMART" id="SM00490">
    <property type="entry name" value="HELICc"/>
    <property type="match status" value="1"/>
</dbReference>
<dbReference type="SMART" id="SM00949">
    <property type="entry name" value="PAZ"/>
    <property type="match status" value="1"/>
</dbReference>
<dbReference type="Proteomes" id="UP000824890">
    <property type="component" value="Unassembled WGS sequence"/>
</dbReference>
<dbReference type="InterPro" id="IPR014720">
    <property type="entry name" value="dsRBD_dom"/>
</dbReference>
<dbReference type="Pfam" id="PF00636">
    <property type="entry name" value="Ribonuclease_3"/>
    <property type="match status" value="2"/>
</dbReference>
<dbReference type="InterPro" id="IPR005034">
    <property type="entry name" value="Dicer_dimerisation"/>
</dbReference>
<dbReference type="SMART" id="SM00358">
    <property type="entry name" value="DSRM"/>
    <property type="match status" value="2"/>
</dbReference>
<evidence type="ECO:0000256" key="7">
    <source>
        <dbReference type="ARBA" id="ARBA00022806"/>
    </source>
</evidence>
<evidence type="ECO:0000259" key="13">
    <source>
        <dbReference type="PROSITE" id="PS50137"/>
    </source>
</evidence>
<keyword evidence="8" id="KW-0067">ATP-binding</keyword>
<dbReference type="SUPFAM" id="SSF52540">
    <property type="entry name" value="P-loop containing nucleoside triphosphate hydrolases"/>
    <property type="match status" value="1"/>
</dbReference>
<dbReference type="Pfam" id="PF00270">
    <property type="entry name" value="DEAD"/>
    <property type="match status" value="1"/>
</dbReference>
<feature type="domain" description="Helicase ATP-binding" evidence="16">
    <location>
        <begin position="113"/>
        <end position="289"/>
    </location>
</feature>
<dbReference type="Gene3D" id="3.40.50.300">
    <property type="entry name" value="P-loop containing nucleotide triphosphate hydrolases"/>
    <property type="match status" value="2"/>
</dbReference>
<dbReference type="PANTHER" id="PTHR14950:SF15">
    <property type="entry name" value="DICER-LIKE PROTEIN 4"/>
    <property type="match status" value="1"/>
</dbReference>
<dbReference type="InterPro" id="IPR011907">
    <property type="entry name" value="RNase_III"/>
</dbReference>
<keyword evidence="4" id="KW-0547">Nucleotide-binding</keyword>
<evidence type="ECO:0000259" key="16">
    <source>
        <dbReference type="PROSITE" id="PS51192"/>
    </source>
</evidence>
<dbReference type="CDD" id="cd00593">
    <property type="entry name" value="RIBOc"/>
    <property type="match status" value="2"/>
</dbReference>
<evidence type="ECO:0000256" key="9">
    <source>
        <dbReference type="ARBA" id="ARBA00022842"/>
    </source>
</evidence>
<gene>
    <name evidence="19" type="ORF">HID58_088615</name>
</gene>
<dbReference type="Gene3D" id="3.30.160.20">
    <property type="match status" value="2"/>
</dbReference>
<dbReference type="SMART" id="SM00535">
    <property type="entry name" value="RIBOc"/>
    <property type="match status" value="2"/>
</dbReference>
<dbReference type="Pfam" id="PF03368">
    <property type="entry name" value="Dicer_dimer"/>
    <property type="match status" value="1"/>
</dbReference>
<keyword evidence="7" id="KW-0347">Helicase</keyword>
<evidence type="ECO:0000256" key="6">
    <source>
        <dbReference type="ARBA" id="ARBA00022801"/>
    </source>
</evidence>
<keyword evidence="9" id="KW-0460">Magnesium</keyword>
<dbReference type="PROSITE" id="PS50137">
    <property type="entry name" value="DS_RBD"/>
    <property type="match status" value="1"/>
</dbReference>
<feature type="domain" description="RNase III" evidence="14">
    <location>
        <begin position="1312"/>
        <end position="1456"/>
    </location>
</feature>
<dbReference type="PROSITE" id="PS00517">
    <property type="entry name" value="RNASE_3_1"/>
    <property type="match status" value="1"/>
</dbReference>
<dbReference type="Gene3D" id="2.170.260.10">
    <property type="entry name" value="paz domain"/>
    <property type="match status" value="1"/>
</dbReference>
<dbReference type="InterPro" id="IPR014001">
    <property type="entry name" value="Helicase_ATP-bd"/>
</dbReference>
<dbReference type="Gene3D" id="3.30.160.380">
    <property type="entry name" value="Dicer dimerisation domain"/>
    <property type="match status" value="1"/>
</dbReference>
<name>A0ABQ7XY30_BRANA</name>
<dbReference type="InterPro" id="IPR003100">
    <property type="entry name" value="PAZ_dom"/>
</dbReference>
<evidence type="ECO:0000256" key="11">
    <source>
        <dbReference type="ARBA" id="ARBA00035116"/>
    </source>
</evidence>
<evidence type="ECO:0000259" key="17">
    <source>
        <dbReference type="PROSITE" id="PS51194"/>
    </source>
</evidence>